<organism evidence="2 3">
    <name type="scientific">Blastochloris viridis</name>
    <name type="common">Rhodopseudomonas viridis</name>
    <dbReference type="NCBI Taxonomy" id="1079"/>
    <lineage>
        <taxon>Bacteria</taxon>
        <taxon>Pseudomonadati</taxon>
        <taxon>Pseudomonadota</taxon>
        <taxon>Alphaproteobacteria</taxon>
        <taxon>Hyphomicrobiales</taxon>
        <taxon>Blastochloridaceae</taxon>
        <taxon>Blastochloris</taxon>
    </lineage>
</organism>
<evidence type="ECO:0000313" key="3">
    <source>
        <dbReference type="Proteomes" id="UP000065734"/>
    </source>
</evidence>
<dbReference type="EMBL" id="LN907867">
    <property type="protein sequence ID" value="CUU42769.1"/>
    <property type="molecule type" value="Genomic_DNA"/>
</dbReference>
<reference evidence="1" key="1">
    <citation type="journal article" date="2015" name="Genome Announc.">
        <title>Complete Genome Sequence of the Bacteriochlorophyll b-Producing Photosynthetic Bacterium Blastochloris viridis.</title>
        <authorList>
            <person name="Tsukatani Y."/>
            <person name="Hirose Y."/>
            <person name="Harada J."/>
            <person name="Misawa N."/>
            <person name="Mori K."/>
            <person name="Inoue K."/>
            <person name="Tamiaki H."/>
        </authorList>
    </citation>
    <scope>NUCLEOTIDE SEQUENCE [LARGE SCALE GENOMIC DNA]</scope>
    <source>
        <strain evidence="1">DSM 133</strain>
    </source>
</reference>
<keyword evidence="3" id="KW-1185">Reference proteome</keyword>
<dbReference type="AlphaFoldDB" id="A0A0H5BCM7"/>
<dbReference type="EMBL" id="AP014854">
    <property type="protein sequence ID" value="BAR99967.1"/>
    <property type="molecule type" value="Genomic_DNA"/>
</dbReference>
<dbReference type="STRING" id="1079.BVIR_2338"/>
<accession>A0A0H5BCM7</accession>
<dbReference type="RefSeq" id="WP_055037767.1">
    <property type="nucleotide sequence ID" value="NZ_AP014854.2"/>
</dbReference>
<dbReference type="Proteomes" id="UP000065734">
    <property type="component" value="Chromosome I"/>
</dbReference>
<name>A0A0H5BCM7_BLAVI</name>
<reference evidence="3" key="3">
    <citation type="journal article" date="2016" name="Genome Announc.">
        <title>Revised genome sequence of the purple photosynthetic bacterium Blastochloris viridis.</title>
        <authorList>
            <person name="Liu L.N."/>
            <person name="Faulkner M."/>
            <person name="Liu X."/>
            <person name="Huang F."/>
            <person name="Darby A.C."/>
            <person name="Hall N."/>
        </authorList>
    </citation>
    <scope>NUCLEOTIDE SEQUENCE [LARGE SCALE GENOMIC DNA]</scope>
    <source>
        <strain evidence="3">ATCC 19567 / DSM 133 / F</strain>
    </source>
</reference>
<reference evidence="2" key="2">
    <citation type="submission" date="2015-11" db="EMBL/GenBank/DDBJ databases">
        <authorList>
            <person name="Zhang Y."/>
            <person name="Guo Z."/>
        </authorList>
    </citation>
    <scope>NUCLEOTIDE SEQUENCE</scope>
    <source>
        <strain evidence="2">1</strain>
    </source>
</reference>
<gene>
    <name evidence="1" type="ORF">BV133_2374</name>
    <name evidence="2" type="ORF">BVIRIDIS_17840</name>
</gene>
<sequence length="471" mass="51020">MAQPRNAIDKLRSYLENLTPEARALVVEKLEREAAAGDDTATIVLQELRGTAASPAEAPQPRITSPQQLFFLPVEPFLADEVSPTKIRGVIPRACLEPIWTWLSRDVLPADIKAFTVAVATTLQPGDEASALRIAKSFQDHTIIRIRAALTAAARDEVAARKLSAQLGSQREVEELRDVLAILCARDALGAIGGRLPTSIKNLSDQNLDAARAVFNGSMARHPDVLPYALALLMRRLAQPWQIVRVAIKAAETDVAAKIAETPFAAAVELAFADLDRKVALLKALMKRRDFSALAPVVKDIHDDARGFRTELDLRGDSAWSRRLAAIRKDIAALLSTEIAACSTDIRRLLKMRTRKEAASEPAVSAADVATAEEAIDLLLLCRTYAGEIALNEATQRATSELNALLDTGTATLIDGLRVASDVEKPFRRSQLDAAIQLSGRVFGPGYAQTLTRAVDLAAQGRQAEPAGERR</sequence>
<dbReference type="OrthoDB" id="8433260at2"/>
<protein>
    <submittedName>
        <fullName evidence="2">Uncharacterized protein</fullName>
    </submittedName>
</protein>
<evidence type="ECO:0000313" key="2">
    <source>
        <dbReference type="EMBL" id="CUU42769.1"/>
    </source>
</evidence>
<dbReference type="PATRIC" id="fig|1079.6.peg.2438"/>
<proteinExistence type="predicted"/>
<evidence type="ECO:0000313" key="1">
    <source>
        <dbReference type="EMBL" id="BAR99967.1"/>
    </source>
</evidence>
<dbReference type="KEGG" id="bvr:BVIR_2338"/>